<keyword evidence="2" id="KW-0689">Ribosomal protein</keyword>
<dbReference type="OMA" id="KWYNADD"/>
<dbReference type="GeneID" id="20246002"/>
<organism evidence="8 9">
    <name type="scientific">Lottia gigantea</name>
    <name type="common">Giant owl limpet</name>
    <dbReference type="NCBI Taxonomy" id="225164"/>
    <lineage>
        <taxon>Eukaryota</taxon>
        <taxon>Metazoa</taxon>
        <taxon>Spiralia</taxon>
        <taxon>Lophotrochozoa</taxon>
        <taxon>Mollusca</taxon>
        <taxon>Gastropoda</taxon>
        <taxon>Patellogastropoda</taxon>
        <taxon>Lottioidea</taxon>
        <taxon>Lottiidae</taxon>
        <taxon>Lottia</taxon>
    </lineage>
</organism>
<evidence type="ECO:0000256" key="6">
    <source>
        <dbReference type="ARBA" id="ARBA00046388"/>
    </source>
</evidence>
<dbReference type="EMBL" id="KB199861">
    <property type="protein sequence ID" value="ESP04187.1"/>
    <property type="molecule type" value="Genomic_DNA"/>
</dbReference>
<evidence type="ECO:0000313" key="9">
    <source>
        <dbReference type="Proteomes" id="UP000030746"/>
    </source>
</evidence>
<accession>V4BEH3</accession>
<gene>
    <name evidence="8" type="ORF">LOTGIDRAFT_207552</name>
</gene>
<evidence type="ECO:0000256" key="7">
    <source>
        <dbReference type="SAM" id="MobiDB-lite"/>
    </source>
</evidence>
<keyword evidence="3" id="KW-0687">Ribonucleoprotein</keyword>
<dbReference type="OrthoDB" id="2436667at2759"/>
<dbReference type="GO" id="GO:0003723">
    <property type="term" value="F:RNA binding"/>
    <property type="evidence" value="ECO:0007669"/>
    <property type="project" value="TreeGrafter"/>
</dbReference>
<evidence type="ECO:0000256" key="1">
    <source>
        <dbReference type="ARBA" id="ARBA00010592"/>
    </source>
</evidence>
<dbReference type="PANTHER" id="PTHR10715">
    <property type="entry name" value="60S RIBOSOMAL PROTEIN L6"/>
    <property type="match status" value="1"/>
</dbReference>
<dbReference type="GO" id="GO:0022625">
    <property type="term" value="C:cytosolic large ribosomal subunit"/>
    <property type="evidence" value="ECO:0007669"/>
    <property type="project" value="TreeGrafter"/>
</dbReference>
<dbReference type="SUPFAM" id="SSF50104">
    <property type="entry name" value="Translation proteins SH3-like domain"/>
    <property type="match status" value="1"/>
</dbReference>
<dbReference type="STRING" id="225164.V4BEH3"/>
<comment type="subunit">
    <text evidence="6">Component of the large ribosomal subunit. May bind IPO9 with low affinity.</text>
</comment>
<dbReference type="AlphaFoldDB" id="V4BEH3"/>
<sequence length="239" mass="27375">MHTNSYLRFSRKVILHHLSIYEGKDAARNAKAVKRKPAKGETKKVGGEKNGSERIVPAQKKPRYYPTETRPKKLVSRKRSFNGHAHKLRPSITPGTVLIVLAGKHKGKRVVYLKQLRSGLLLVTGPFTVNGCPLRRVNQIYVIATKTKLNIDNIKLPERLNDDYFKKKKTRKAPKNEGDLFESTKEAKTVSPELKEDQVNVDKQVLEAISKHPDHKLFTGYLKSIFWLKKSQFPHNMIF</sequence>
<dbReference type="CDD" id="cd13156">
    <property type="entry name" value="KOW_RPL6"/>
    <property type="match status" value="1"/>
</dbReference>
<protein>
    <recommendedName>
        <fullName evidence="4">Large ribosomal subunit protein eL6</fullName>
    </recommendedName>
    <alternativeName>
        <fullName evidence="5">60S ribosomal protein L6</fullName>
    </alternativeName>
</protein>
<evidence type="ECO:0000256" key="3">
    <source>
        <dbReference type="ARBA" id="ARBA00023274"/>
    </source>
</evidence>
<dbReference type="InterPro" id="IPR008991">
    <property type="entry name" value="Translation_prot_SH3-like_sf"/>
</dbReference>
<dbReference type="Pfam" id="PF01159">
    <property type="entry name" value="Ribosomal_L6e"/>
    <property type="match status" value="1"/>
</dbReference>
<name>V4BEH3_LOTGI</name>
<dbReference type="CTD" id="20246002"/>
<dbReference type="HOGENOM" id="CLU_066767_0_0_1"/>
<dbReference type="KEGG" id="lgi:LOTGIDRAFT_207552"/>
<feature type="compositionally biased region" description="Basic and acidic residues" evidence="7">
    <location>
        <begin position="38"/>
        <end position="52"/>
    </location>
</feature>
<dbReference type="Gene3D" id="2.30.30.30">
    <property type="match status" value="1"/>
</dbReference>
<dbReference type="GO" id="GO:0000027">
    <property type="term" value="P:ribosomal large subunit assembly"/>
    <property type="evidence" value="ECO:0007669"/>
    <property type="project" value="TreeGrafter"/>
</dbReference>
<dbReference type="PANTHER" id="PTHR10715:SF0">
    <property type="entry name" value="LARGE RIBOSOMAL SUBUNIT PROTEIN EL6"/>
    <property type="match status" value="1"/>
</dbReference>
<keyword evidence="9" id="KW-1185">Reference proteome</keyword>
<dbReference type="Proteomes" id="UP000030746">
    <property type="component" value="Unassembled WGS sequence"/>
</dbReference>
<evidence type="ECO:0000313" key="8">
    <source>
        <dbReference type="EMBL" id="ESP04187.1"/>
    </source>
</evidence>
<comment type="similarity">
    <text evidence="1">Belongs to the eukaryotic ribosomal protein eL6 family.</text>
</comment>
<dbReference type="GO" id="GO:0002181">
    <property type="term" value="P:cytoplasmic translation"/>
    <property type="evidence" value="ECO:0007669"/>
    <property type="project" value="TreeGrafter"/>
</dbReference>
<dbReference type="InterPro" id="IPR041997">
    <property type="entry name" value="Ribosomal_eL6_KOW"/>
</dbReference>
<evidence type="ECO:0000256" key="4">
    <source>
        <dbReference type="ARBA" id="ARBA00035233"/>
    </source>
</evidence>
<evidence type="ECO:0000256" key="5">
    <source>
        <dbReference type="ARBA" id="ARBA00035351"/>
    </source>
</evidence>
<feature type="region of interest" description="Disordered" evidence="7">
    <location>
        <begin position="31"/>
        <end position="60"/>
    </location>
</feature>
<dbReference type="GO" id="GO:0003735">
    <property type="term" value="F:structural constituent of ribosome"/>
    <property type="evidence" value="ECO:0007669"/>
    <property type="project" value="InterPro"/>
</dbReference>
<dbReference type="InterPro" id="IPR000915">
    <property type="entry name" value="60S_ribosomal_eL6"/>
</dbReference>
<proteinExistence type="inferred from homology"/>
<dbReference type="FunFam" id="2.30.30.30:FF:000014">
    <property type="entry name" value="60S ribosomal protein L6"/>
    <property type="match status" value="1"/>
</dbReference>
<dbReference type="InterPro" id="IPR014722">
    <property type="entry name" value="Rib_uL2_dom2"/>
</dbReference>
<evidence type="ECO:0000256" key="2">
    <source>
        <dbReference type="ARBA" id="ARBA00022980"/>
    </source>
</evidence>
<reference evidence="8 9" key="1">
    <citation type="journal article" date="2013" name="Nature">
        <title>Insights into bilaterian evolution from three spiralian genomes.</title>
        <authorList>
            <person name="Simakov O."/>
            <person name="Marletaz F."/>
            <person name="Cho S.J."/>
            <person name="Edsinger-Gonzales E."/>
            <person name="Havlak P."/>
            <person name="Hellsten U."/>
            <person name="Kuo D.H."/>
            <person name="Larsson T."/>
            <person name="Lv J."/>
            <person name="Arendt D."/>
            <person name="Savage R."/>
            <person name="Osoegawa K."/>
            <person name="de Jong P."/>
            <person name="Grimwood J."/>
            <person name="Chapman J.A."/>
            <person name="Shapiro H."/>
            <person name="Aerts A."/>
            <person name="Otillar R.P."/>
            <person name="Terry A.Y."/>
            <person name="Boore J.L."/>
            <person name="Grigoriev I.V."/>
            <person name="Lindberg D.R."/>
            <person name="Seaver E.C."/>
            <person name="Weisblat D.A."/>
            <person name="Putnam N.H."/>
            <person name="Rokhsar D.S."/>
        </authorList>
    </citation>
    <scope>NUCLEOTIDE SEQUENCE [LARGE SCALE GENOMIC DNA]</scope>
</reference>
<dbReference type="RefSeq" id="XP_009045133.1">
    <property type="nucleotide sequence ID" value="XM_009046885.1"/>
</dbReference>